<feature type="domain" description="PROP1-like PPR" evidence="5">
    <location>
        <begin position="509"/>
        <end position="644"/>
    </location>
</feature>
<comment type="caution">
    <text evidence="6">The sequence shown here is derived from an EMBL/GenBank/DDBJ whole genome shotgun (WGS) entry which is preliminary data.</text>
</comment>
<dbReference type="Pfam" id="PF13041">
    <property type="entry name" value="PPR_2"/>
    <property type="match status" value="1"/>
</dbReference>
<dbReference type="PROSITE" id="PS51375">
    <property type="entry name" value="PPR"/>
    <property type="match status" value="5"/>
</dbReference>
<dbReference type="Pfam" id="PF13812">
    <property type="entry name" value="PPR_3"/>
    <property type="match status" value="1"/>
</dbReference>
<evidence type="ECO:0000256" key="3">
    <source>
        <dbReference type="SAM" id="MobiDB-lite"/>
    </source>
</evidence>
<dbReference type="Pfam" id="PF17177">
    <property type="entry name" value="PPR_long"/>
    <property type="match status" value="1"/>
</dbReference>
<feature type="repeat" description="PPR" evidence="2">
    <location>
        <begin position="415"/>
        <end position="449"/>
    </location>
</feature>
<reference evidence="6" key="1">
    <citation type="submission" date="2023-10" db="EMBL/GenBank/DDBJ databases">
        <authorList>
            <person name="Chen Y."/>
            <person name="Shah S."/>
            <person name="Dougan E. K."/>
            <person name="Thang M."/>
            <person name="Chan C."/>
        </authorList>
    </citation>
    <scope>NUCLEOTIDE SEQUENCE [LARGE SCALE GENOMIC DNA]</scope>
</reference>
<evidence type="ECO:0000259" key="5">
    <source>
        <dbReference type="Pfam" id="PF17177"/>
    </source>
</evidence>
<dbReference type="Proteomes" id="UP001189429">
    <property type="component" value="Unassembled WGS sequence"/>
</dbReference>
<sequence length="1035" mass="111395">MAATVFEAVAQTLVGAQIEIAVFIAAVLAHVFLFKKQPTQPQARKGKHLKQAEAAPRTGKDADAASRAAPKVKPMLQAALAAPDLKDAVRHLAAIPEVRRGAGDLVTFAITGALQQLSVRAISQCSVPLLLEELHAHRAFNSWSLEVVLVECTRQGHKAGLEAAVQLSRSTSTQITATGYAALVRGAAASGEVLSWFQEAGAKGLEIDTATRVVILKRLGSDGRLEEMLGVLESCAMKPGCLYNAVIDAFVGVKDMKTAQRLAAEALQAGVADVITSNTIIKAHLHNGSVSKARTALAEMRAMGLEPNVVTYNEFLDAAVGSTGGLPWAIIDEMLECGLKPNAVTCSILLKTVTKSCSAADIQRIASLLESLEQSEMDEVLLSSACEAGIRSNQVEFLRRQLQSRRSSQRVTVKGAPAFGSIIRAYGFIGDIEGVWETWREMRARRVLPTSITLGCMVEAVVSNAGPEVGYKMIQEAASDDETRPLLNAIIYCSVMKGFSHQKKFDRMWEVYQEVLGGEHKCSIVTYNTLVDACARCSEMARVPELLQHMDRQGIKPNVATYGAIIKGYVQENKLDQAMALLRDMKKSTSLSPDEIAYNTVLDGYARNGAFDKGLEILQEMESTGVTPTNFTLSVLVKLCNRARRLESAFELSQAVSQRHGIRLNIHVYNNLMFACVGHAQLPRALQVLSRAVAEKNRPDARTYTILLRGCVSAKQPDDAAGLLRAAYGLRGAHEAFAPAAHTAKLQGGLPSELIAEALEGIARISWERRDLAVQLLRELQSSAAVRAASSGAPCPDLRLAAYTAGAVVDLCFTPQAAHLVVAGSDRTISAYRLPLQRGRAGPDAGPPRPLGLGGHRADVVAICPSYTDSHSTGAGGHSMLLSAGADRTARLWALGGARAGAELLCMDRLRTNTKPAHTEENPPLEQVQDAQFLCLDGAIALATGSRLGVYRYELHTQDSGDDIKRLQRLGSYKCCGVLSLPREPSGGGLRDAVAGEEASDRLRAKDADRERYQDIRGQSRSEKEVLPIGQRLVI</sequence>
<evidence type="ECO:0000256" key="4">
    <source>
        <dbReference type="SAM" id="Phobius"/>
    </source>
</evidence>
<dbReference type="PANTHER" id="PTHR45613">
    <property type="entry name" value="PENTATRICOPEPTIDE REPEAT-CONTAINING PROTEIN"/>
    <property type="match status" value="1"/>
</dbReference>
<accession>A0ABN9TVP8</accession>
<feature type="repeat" description="PPR" evidence="2">
    <location>
        <begin position="273"/>
        <end position="307"/>
    </location>
</feature>
<dbReference type="InterPro" id="IPR002885">
    <property type="entry name" value="PPR_rpt"/>
</dbReference>
<proteinExistence type="predicted"/>
<evidence type="ECO:0000313" key="7">
    <source>
        <dbReference type="Proteomes" id="UP001189429"/>
    </source>
</evidence>
<dbReference type="Pfam" id="PF01535">
    <property type="entry name" value="PPR"/>
    <property type="match status" value="1"/>
</dbReference>
<feature type="repeat" description="PPR" evidence="2">
    <location>
        <begin position="523"/>
        <end position="557"/>
    </location>
</feature>
<evidence type="ECO:0000256" key="1">
    <source>
        <dbReference type="ARBA" id="ARBA00022737"/>
    </source>
</evidence>
<organism evidence="6 7">
    <name type="scientific">Prorocentrum cordatum</name>
    <dbReference type="NCBI Taxonomy" id="2364126"/>
    <lineage>
        <taxon>Eukaryota</taxon>
        <taxon>Sar</taxon>
        <taxon>Alveolata</taxon>
        <taxon>Dinophyceae</taxon>
        <taxon>Prorocentrales</taxon>
        <taxon>Prorocentraceae</taxon>
        <taxon>Prorocentrum</taxon>
    </lineage>
</organism>
<protein>
    <recommendedName>
        <fullName evidence="5">PROP1-like PPR domain-containing protein</fullName>
    </recommendedName>
</protein>
<keyword evidence="4" id="KW-0812">Transmembrane</keyword>
<keyword evidence="7" id="KW-1185">Reference proteome</keyword>
<feature type="transmembrane region" description="Helical" evidence="4">
    <location>
        <begin position="12"/>
        <end position="34"/>
    </location>
</feature>
<dbReference type="SMART" id="SM00320">
    <property type="entry name" value="WD40"/>
    <property type="match status" value="2"/>
</dbReference>
<feature type="region of interest" description="Disordered" evidence="3">
    <location>
        <begin position="42"/>
        <end position="67"/>
    </location>
</feature>
<dbReference type="Gene3D" id="1.25.40.10">
    <property type="entry name" value="Tetratricopeptide repeat domain"/>
    <property type="match status" value="5"/>
</dbReference>
<name>A0ABN9TVP8_9DINO</name>
<keyword evidence="4" id="KW-0472">Membrane</keyword>
<dbReference type="NCBIfam" id="TIGR00756">
    <property type="entry name" value="PPR"/>
    <property type="match status" value="4"/>
</dbReference>
<dbReference type="InterPro" id="IPR033443">
    <property type="entry name" value="PROP1-like_PPR_dom"/>
</dbReference>
<dbReference type="InterPro" id="IPR001680">
    <property type="entry name" value="WD40_rpt"/>
</dbReference>
<keyword evidence="4" id="KW-1133">Transmembrane helix</keyword>
<feature type="repeat" description="PPR" evidence="2">
    <location>
        <begin position="558"/>
        <end position="588"/>
    </location>
</feature>
<dbReference type="SUPFAM" id="SSF50978">
    <property type="entry name" value="WD40 repeat-like"/>
    <property type="match status" value="1"/>
</dbReference>
<dbReference type="EMBL" id="CAUYUJ010015138">
    <property type="protein sequence ID" value="CAK0850345.1"/>
    <property type="molecule type" value="Genomic_DNA"/>
</dbReference>
<dbReference type="InterPro" id="IPR036322">
    <property type="entry name" value="WD40_repeat_dom_sf"/>
</dbReference>
<keyword evidence="1" id="KW-0677">Repeat</keyword>
<dbReference type="PANTHER" id="PTHR45613:SF9">
    <property type="entry name" value="MITOCHONDRIAL GROUP I INTRON SPLICING FACTOR CCM1"/>
    <property type="match status" value="1"/>
</dbReference>
<dbReference type="InterPro" id="IPR015943">
    <property type="entry name" value="WD40/YVTN_repeat-like_dom_sf"/>
</dbReference>
<dbReference type="Gene3D" id="2.130.10.10">
    <property type="entry name" value="YVTN repeat-like/Quinoprotein amine dehydrogenase"/>
    <property type="match status" value="1"/>
</dbReference>
<evidence type="ECO:0000313" key="6">
    <source>
        <dbReference type="EMBL" id="CAK0850345.1"/>
    </source>
</evidence>
<gene>
    <name evidence="6" type="ORF">PCOR1329_LOCUS42767</name>
</gene>
<dbReference type="InterPro" id="IPR011990">
    <property type="entry name" value="TPR-like_helical_dom_sf"/>
</dbReference>
<evidence type="ECO:0000256" key="2">
    <source>
        <dbReference type="PROSITE-ProRule" id="PRU00708"/>
    </source>
</evidence>
<feature type="repeat" description="PPR" evidence="2">
    <location>
        <begin position="594"/>
        <end position="628"/>
    </location>
</feature>